<dbReference type="RefSeq" id="XP_009690344.1">
    <property type="nucleotide sequence ID" value="XM_009692049.1"/>
</dbReference>
<proteinExistence type="predicted"/>
<evidence type="ECO:0000313" key="2">
    <source>
        <dbReference type="EMBL" id="BAM40043.1"/>
    </source>
</evidence>
<feature type="chain" id="PRO_5003778173" evidence="1">
    <location>
        <begin position="19"/>
        <end position="189"/>
    </location>
</feature>
<reference evidence="2 3" key="1">
    <citation type="journal article" date="2012" name="MBio">
        <title>Comparative genome analysis of three eukaryotic parasites with differing abilities to transform leukocytes reveals key mediators of Theileria-induced leukocyte transformation.</title>
        <authorList>
            <person name="Hayashida K."/>
            <person name="Hara Y."/>
            <person name="Abe T."/>
            <person name="Yamasaki C."/>
            <person name="Toyoda A."/>
            <person name="Kosuge T."/>
            <person name="Suzuki Y."/>
            <person name="Sato Y."/>
            <person name="Kawashima S."/>
            <person name="Katayama T."/>
            <person name="Wakaguri H."/>
            <person name="Inoue N."/>
            <person name="Homma K."/>
            <person name="Tada-Umezaki M."/>
            <person name="Yagi Y."/>
            <person name="Fujii Y."/>
            <person name="Habara T."/>
            <person name="Kanehisa M."/>
            <person name="Watanabe H."/>
            <person name="Ito K."/>
            <person name="Gojobori T."/>
            <person name="Sugawara H."/>
            <person name="Imanishi T."/>
            <person name="Weir W."/>
            <person name="Gardner M."/>
            <person name="Pain A."/>
            <person name="Shiels B."/>
            <person name="Hattori M."/>
            <person name="Nene V."/>
            <person name="Sugimoto C."/>
        </authorList>
    </citation>
    <scope>NUCLEOTIDE SEQUENCE [LARGE SCALE GENOMIC DNA]</scope>
    <source>
        <strain evidence="2 3">Shintoku</strain>
    </source>
</reference>
<name>J4C824_THEOR</name>
<feature type="signal peptide" evidence="1">
    <location>
        <begin position="1"/>
        <end position="18"/>
    </location>
</feature>
<dbReference type="Proteomes" id="UP000003786">
    <property type="component" value="Chromosome 2"/>
</dbReference>
<protein>
    <submittedName>
        <fullName evidence="2">Uncharacterized protein</fullName>
    </submittedName>
</protein>
<dbReference type="VEuPathDB" id="PiroplasmaDB:TOT_020000310"/>
<dbReference type="EMBL" id="AP011947">
    <property type="protein sequence ID" value="BAM40043.1"/>
    <property type="molecule type" value="Genomic_DNA"/>
</dbReference>
<dbReference type="AlphaFoldDB" id="J4C824"/>
<dbReference type="KEGG" id="tot:TOT_020000310"/>
<dbReference type="OrthoDB" id="10608071at2759"/>
<keyword evidence="1" id="KW-0732">Signal</keyword>
<dbReference type="GeneID" id="20714472"/>
<dbReference type="OMA" id="TLTHASY"/>
<evidence type="ECO:0000313" key="3">
    <source>
        <dbReference type="Proteomes" id="UP000003786"/>
    </source>
</evidence>
<keyword evidence="3" id="KW-1185">Reference proteome</keyword>
<sequence length="189" mass="20206">MISIIYIISIISISIAAGAPIDIADGIIPIGPKLAIRHVVSAIEGDGAIAPRLRFVHIAPKAQHIGAFADGIGCAKLGHAIKLHSHIKIDEGEILVELLGISDCKTWHAALLGVYHPLVDHLIHKAYAGIKDKGIRIVDSIDGLIDIIHAQIDGIHAKLFGALVKKGLPSHIFTIKLQAKLEHALKLYS</sequence>
<evidence type="ECO:0000256" key="1">
    <source>
        <dbReference type="SAM" id="SignalP"/>
    </source>
</evidence>
<gene>
    <name evidence="2" type="ORF">TOT_020000310</name>
</gene>
<organism evidence="2 3">
    <name type="scientific">Theileria orientalis strain Shintoku</name>
    <dbReference type="NCBI Taxonomy" id="869250"/>
    <lineage>
        <taxon>Eukaryota</taxon>
        <taxon>Sar</taxon>
        <taxon>Alveolata</taxon>
        <taxon>Apicomplexa</taxon>
        <taxon>Aconoidasida</taxon>
        <taxon>Piroplasmida</taxon>
        <taxon>Theileriidae</taxon>
        <taxon>Theileria</taxon>
    </lineage>
</organism>
<accession>J4C824</accession>